<protein>
    <recommendedName>
        <fullName evidence="3">Transposase</fullName>
    </recommendedName>
</protein>
<dbReference type="PANTHER" id="PTHR30298:SF0">
    <property type="entry name" value="PROTEIN YBFL-RELATED"/>
    <property type="match status" value="1"/>
</dbReference>
<evidence type="ECO:0008006" key="3">
    <source>
        <dbReference type="Google" id="ProtNLM"/>
    </source>
</evidence>
<reference evidence="1 2" key="1">
    <citation type="submission" date="2017-02" db="EMBL/GenBank/DDBJ databases">
        <title>Genome sequence of Microcystis aeruginosa KW.</title>
        <authorList>
            <person name="Oh H.-M."/>
            <person name="Ahn C.-Y."/>
            <person name="Jeong H."/>
            <person name="Srivastava A."/>
            <person name="Lee H.-G."/>
            <person name="Kang S.-R."/>
        </authorList>
    </citation>
    <scope>NUCLEOTIDE SEQUENCE [LARGE SCALE GENOMIC DNA]</scope>
    <source>
        <strain evidence="1 2">KW</strain>
    </source>
</reference>
<name>A0A1V4BSS8_MICAE</name>
<dbReference type="PANTHER" id="PTHR30298">
    <property type="entry name" value="H REPEAT-ASSOCIATED PREDICTED TRANSPOSASE"/>
    <property type="match status" value="1"/>
</dbReference>
<dbReference type="InterPro" id="IPR051698">
    <property type="entry name" value="Transposase_11-like"/>
</dbReference>
<organism evidence="1 2">
    <name type="scientific">Microcystis aeruginosa KW</name>
    <dbReference type="NCBI Taxonomy" id="1960155"/>
    <lineage>
        <taxon>Bacteria</taxon>
        <taxon>Bacillati</taxon>
        <taxon>Cyanobacteriota</taxon>
        <taxon>Cyanophyceae</taxon>
        <taxon>Oscillatoriophycideae</taxon>
        <taxon>Chroococcales</taxon>
        <taxon>Microcystaceae</taxon>
        <taxon>Microcystis</taxon>
    </lineage>
</organism>
<comment type="caution">
    <text evidence="1">The sequence shown here is derived from an EMBL/GenBank/DDBJ whole genome shotgun (WGS) entry which is preliminary data.</text>
</comment>
<proteinExistence type="predicted"/>
<dbReference type="EMBL" id="MVGR01000004">
    <property type="protein sequence ID" value="OPF17543.1"/>
    <property type="molecule type" value="Genomic_DNA"/>
</dbReference>
<accession>A0A1V4BSS8</accession>
<dbReference type="NCBIfam" id="NF033564">
    <property type="entry name" value="transpos_ISAs1"/>
    <property type="match status" value="1"/>
</dbReference>
<dbReference type="Proteomes" id="UP000189835">
    <property type="component" value="Unassembled WGS sequence"/>
</dbReference>
<evidence type="ECO:0000313" key="1">
    <source>
        <dbReference type="EMBL" id="OPF17543.1"/>
    </source>
</evidence>
<gene>
    <name evidence="1" type="ORF">B1L04_16515</name>
</gene>
<evidence type="ECO:0000313" key="2">
    <source>
        <dbReference type="Proteomes" id="UP000189835"/>
    </source>
</evidence>
<dbReference type="InterPro" id="IPR047647">
    <property type="entry name" value="ISAs1_transpos"/>
</dbReference>
<sequence length="68" mass="7539">MQAVHQVTNGELLNVDGKTLRGAKERGNNRSLIHMVSVWSATNHLVLGQRKVAEKSHEITAIPELLKI</sequence>
<dbReference type="AlphaFoldDB" id="A0A1V4BSS8"/>